<dbReference type="AlphaFoldDB" id="A0A7C1FQ05"/>
<comment type="caution">
    <text evidence="3">The sequence shown here is derived from an EMBL/GenBank/DDBJ whole genome shotgun (WGS) entry which is preliminary data.</text>
</comment>
<dbReference type="EMBL" id="DSMG01000120">
    <property type="protein sequence ID" value="HDX32218.1"/>
    <property type="molecule type" value="Genomic_DNA"/>
</dbReference>
<keyword evidence="2" id="KW-1133">Transmembrane helix</keyword>
<evidence type="ECO:0000256" key="1">
    <source>
        <dbReference type="SAM" id="MobiDB-lite"/>
    </source>
</evidence>
<feature type="region of interest" description="Disordered" evidence="1">
    <location>
        <begin position="113"/>
        <end position="132"/>
    </location>
</feature>
<evidence type="ECO:0000256" key="2">
    <source>
        <dbReference type="SAM" id="Phobius"/>
    </source>
</evidence>
<keyword evidence="2" id="KW-0472">Membrane</keyword>
<name>A0A7C1FQ05_9CHLR</name>
<organism evidence="3">
    <name type="scientific">Caldilinea aerophila</name>
    <dbReference type="NCBI Taxonomy" id="133453"/>
    <lineage>
        <taxon>Bacteria</taxon>
        <taxon>Bacillati</taxon>
        <taxon>Chloroflexota</taxon>
        <taxon>Caldilineae</taxon>
        <taxon>Caldilineales</taxon>
        <taxon>Caldilineaceae</taxon>
        <taxon>Caldilinea</taxon>
    </lineage>
</organism>
<feature type="transmembrane region" description="Helical" evidence="2">
    <location>
        <begin position="54"/>
        <end position="83"/>
    </location>
</feature>
<evidence type="ECO:0000313" key="3">
    <source>
        <dbReference type="EMBL" id="HDX32218.1"/>
    </source>
</evidence>
<reference evidence="3" key="1">
    <citation type="journal article" date="2020" name="mSystems">
        <title>Genome- and Community-Level Interaction Insights into Carbon Utilization and Element Cycling Functions of Hydrothermarchaeota in Hydrothermal Sediment.</title>
        <authorList>
            <person name="Zhou Z."/>
            <person name="Liu Y."/>
            <person name="Xu W."/>
            <person name="Pan J."/>
            <person name="Luo Z.H."/>
            <person name="Li M."/>
        </authorList>
    </citation>
    <scope>NUCLEOTIDE SEQUENCE [LARGE SCALE GENOMIC DNA]</scope>
    <source>
        <strain evidence="3">SpSt-289</strain>
    </source>
</reference>
<gene>
    <name evidence="3" type="ORF">ENQ20_12150</name>
</gene>
<accession>A0A7C1FQ05</accession>
<protein>
    <submittedName>
        <fullName evidence="3">Uncharacterized protein</fullName>
    </submittedName>
</protein>
<proteinExistence type="predicted"/>
<sequence length="132" mass="14185">MTVPKRFDVLRFLGGLLKVLAWIALILSILSAIGVVVLPQMINLSDLMGNNPQFAAATGMGAIFTGLFILIGGLLNFIILYGLGELILLQLAIEENTRLTAALLLKMHQDTLPESQPASYSGGFASEPAPYR</sequence>
<keyword evidence="2" id="KW-0812">Transmembrane</keyword>
<feature type="transmembrane region" description="Helical" evidence="2">
    <location>
        <begin position="20"/>
        <end position="42"/>
    </location>
</feature>